<protein>
    <recommendedName>
        <fullName evidence="2">Luciferase-like monooxygenase</fullName>
    </recommendedName>
</protein>
<keyword evidence="5" id="KW-1185">Reference proteome</keyword>
<feature type="domain" description="Luciferase-like" evidence="3">
    <location>
        <begin position="17"/>
        <end position="302"/>
    </location>
</feature>
<dbReference type="AlphaFoldDB" id="A0A1G8NJB7"/>
<dbReference type="NCBIfam" id="TIGR03558">
    <property type="entry name" value="oxido_grp_1"/>
    <property type="match status" value="1"/>
</dbReference>
<dbReference type="FunFam" id="3.20.20.30:FF:000002">
    <property type="entry name" value="LLM class flavin-dependent oxidoreductase"/>
    <property type="match status" value="1"/>
</dbReference>
<dbReference type="PANTHER" id="PTHR30137">
    <property type="entry name" value="LUCIFERASE-LIKE MONOOXYGENASE"/>
    <property type="match status" value="1"/>
</dbReference>
<organism evidence="4 5">
    <name type="scientific">Mucilaginibacter gossypii</name>
    <dbReference type="NCBI Taxonomy" id="551996"/>
    <lineage>
        <taxon>Bacteria</taxon>
        <taxon>Pseudomonadati</taxon>
        <taxon>Bacteroidota</taxon>
        <taxon>Sphingobacteriia</taxon>
        <taxon>Sphingobacteriales</taxon>
        <taxon>Sphingobacteriaceae</taxon>
        <taxon>Mucilaginibacter</taxon>
    </lineage>
</organism>
<dbReference type="InterPro" id="IPR011251">
    <property type="entry name" value="Luciferase-like_dom"/>
</dbReference>
<dbReference type="GO" id="GO:0005829">
    <property type="term" value="C:cytosol"/>
    <property type="evidence" value="ECO:0007669"/>
    <property type="project" value="TreeGrafter"/>
</dbReference>
<accession>A0A1G8NJB7</accession>
<dbReference type="EMBL" id="FNCG01000034">
    <property type="protein sequence ID" value="SDI80293.1"/>
    <property type="molecule type" value="Genomic_DNA"/>
</dbReference>
<dbReference type="Pfam" id="PF00296">
    <property type="entry name" value="Bac_luciferase"/>
    <property type="match status" value="1"/>
</dbReference>
<dbReference type="GO" id="GO:0016705">
    <property type="term" value="F:oxidoreductase activity, acting on paired donors, with incorporation or reduction of molecular oxygen"/>
    <property type="evidence" value="ECO:0007669"/>
    <property type="project" value="InterPro"/>
</dbReference>
<evidence type="ECO:0000256" key="2">
    <source>
        <dbReference type="ARBA" id="ARBA00074555"/>
    </source>
</evidence>
<dbReference type="InterPro" id="IPR019949">
    <property type="entry name" value="CmoO-like"/>
</dbReference>
<dbReference type="PANTHER" id="PTHR30137:SF6">
    <property type="entry name" value="LUCIFERASE-LIKE MONOOXYGENASE"/>
    <property type="match status" value="1"/>
</dbReference>
<dbReference type="CDD" id="cd00347">
    <property type="entry name" value="Flavin_utilizing_monoxygenases"/>
    <property type="match status" value="2"/>
</dbReference>
<dbReference type="SUPFAM" id="SSF51679">
    <property type="entry name" value="Bacterial luciferase-like"/>
    <property type="match status" value="1"/>
</dbReference>
<reference evidence="5" key="1">
    <citation type="submission" date="2016-10" db="EMBL/GenBank/DDBJ databases">
        <authorList>
            <person name="Varghese N."/>
            <person name="Submissions S."/>
        </authorList>
    </citation>
    <scope>NUCLEOTIDE SEQUENCE [LARGE SCALE GENOMIC DNA]</scope>
    <source>
        <strain evidence="5">Gh-67</strain>
    </source>
</reference>
<dbReference type="Gene3D" id="3.20.20.30">
    <property type="entry name" value="Luciferase-like domain"/>
    <property type="match status" value="1"/>
</dbReference>
<sequence>MATINYSVLDLATVIQGHTIADSFNYSVANAQQAEALGYTRYWFAEHHNMVSVASSATCLLIGHIAGKTSTIRVGSGGIMLPNHSPLVVAEQFGTLETLYPGRIDLGLGRAPGSDQAAALAIRGENMNAAFHFPQDVASLQHYFAGDHPNGVSAVPGQGLDIPVWILGSSLDSAKLAAAKGLPYAFASHFAPAYFLQAIELYRKTFKPSRHLSEPYVLACVNVVAADTDAEAQYLATSLQQLFKGIITGRRHPLPPPVESMAGIWSAAEQEAAMQMLAYSFFGSKETVQAQLNDFMERTGINELMATSHIYDQQARLKSYRLLAEALNA</sequence>
<dbReference type="InterPro" id="IPR036661">
    <property type="entry name" value="Luciferase-like_sf"/>
</dbReference>
<evidence type="ECO:0000256" key="1">
    <source>
        <dbReference type="ARBA" id="ARBA00007789"/>
    </source>
</evidence>
<name>A0A1G8NJB7_9SPHI</name>
<dbReference type="RefSeq" id="WP_091176415.1">
    <property type="nucleotide sequence ID" value="NZ_FNCG01000034.1"/>
</dbReference>
<dbReference type="Proteomes" id="UP000199705">
    <property type="component" value="Unassembled WGS sequence"/>
</dbReference>
<evidence type="ECO:0000313" key="4">
    <source>
        <dbReference type="EMBL" id="SDI80293.1"/>
    </source>
</evidence>
<gene>
    <name evidence="4" type="ORF">SAMN05192573_1342</name>
</gene>
<evidence type="ECO:0000259" key="3">
    <source>
        <dbReference type="Pfam" id="PF00296"/>
    </source>
</evidence>
<evidence type="ECO:0000313" key="5">
    <source>
        <dbReference type="Proteomes" id="UP000199705"/>
    </source>
</evidence>
<proteinExistence type="predicted"/>
<dbReference type="InterPro" id="IPR050766">
    <property type="entry name" value="Bact_Lucif_Oxidored"/>
</dbReference>
<comment type="similarity">
    <text evidence="1">To bacterial alkanal monooxygenase alpha and beta chains.</text>
</comment>